<dbReference type="Proteomes" id="UP000199577">
    <property type="component" value="Unassembled WGS sequence"/>
</dbReference>
<sequence>MLYWNTVTDLLRQTLLTLMQAPIFADFRLVGGTALSLYLGHRMSVDIDLFTDGDHGRIDFEAVDQYLFTK</sequence>
<dbReference type="RefSeq" id="WP_090975031.1">
    <property type="nucleotide sequence ID" value="NZ_FOLL01000025.1"/>
</dbReference>
<keyword evidence="1" id="KW-0808">Transferase</keyword>
<gene>
    <name evidence="1" type="ORF">SAMN05421747_1255</name>
</gene>
<organism evidence="1 2">
    <name type="scientific">Parapedobacter composti</name>
    <dbReference type="NCBI Taxonomy" id="623281"/>
    <lineage>
        <taxon>Bacteria</taxon>
        <taxon>Pseudomonadati</taxon>
        <taxon>Bacteroidota</taxon>
        <taxon>Sphingobacteriia</taxon>
        <taxon>Sphingobacteriales</taxon>
        <taxon>Sphingobacteriaceae</taxon>
        <taxon>Parapedobacter</taxon>
    </lineage>
</organism>
<dbReference type="OrthoDB" id="9796281at2"/>
<name>A0A1I1LX18_9SPHI</name>
<protein>
    <submittedName>
        <fullName evidence="1">Nucleotidyl transferase AbiEii toxin, Type IV TA system</fullName>
    </submittedName>
</protein>
<dbReference type="GO" id="GO:0016740">
    <property type="term" value="F:transferase activity"/>
    <property type="evidence" value="ECO:0007669"/>
    <property type="project" value="UniProtKB-KW"/>
</dbReference>
<dbReference type="EMBL" id="FOLL01000025">
    <property type="protein sequence ID" value="SFC77654.1"/>
    <property type="molecule type" value="Genomic_DNA"/>
</dbReference>
<reference evidence="2" key="1">
    <citation type="submission" date="2016-10" db="EMBL/GenBank/DDBJ databases">
        <authorList>
            <person name="Varghese N."/>
            <person name="Submissions S."/>
        </authorList>
    </citation>
    <scope>NUCLEOTIDE SEQUENCE [LARGE SCALE GENOMIC DNA]</scope>
    <source>
        <strain evidence="2">DSM 22900</strain>
    </source>
</reference>
<dbReference type="STRING" id="623281.SAMN05421747_1255"/>
<dbReference type="Pfam" id="PF08843">
    <property type="entry name" value="AbiEii"/>
    <property type="match status" value="1"/>
</dbReference>
<accession>A0A1I1LX18</accession>
<evidence type="ECO:0000313" key="1">
    <source>
        <dbReference type="EMBL" id="SFC77654.1"/>
    </source>
</evidence>
<evidence type="ECO:0000313" key="2">
    <source>
        <dbReference type="Proteomes" id="UP000199577"/>
    </source>
</evidence>
<dbReference type="AlphaFoldDB" id="A0A1I1LX18"/>
<keyword evidence="2" id="KW-1185">Reference proteome</keyword>
<proteinExistence type="predicted"/>
<dbReference type="InterPro" id="IPR014942">
    <property type="entry name" value="AbiEii"/>
</dbReference>